<dbReference type="CDD" id="cd08899">
    <property type="entry name" value="SRPBCC_CalC_Aha1-like_6"/>
    <property type="match status" value="1"/>
</dbReference>
<feature type="compositionally biased region" description="Polar residues" evidence="2">
    <location>
        <begin position="1"/>
        <end position="12"/>
    </location>
</feature>
<dbReference type="EMBL" id="QLUW01000003">
    <property type="protein sequence ID" value="RAP75097.1"/>
    <property type="molecule type" value="Genomic_DNA"/>
</dbReference>
<evidence type="ECO:0000256" key="1">
    <source>
        <dbReference type="ARBA" id="ARBA00006817"/>
    </source>
</evidence>
<proteinExistence type="inferred from homology"/>
<feature type="region of interest" description="Disordered" evidence="2">
    <location>
        <begin position="1"/>
        <end position="24"/>
    </location>
</feature>
<dbReference type="Gene3D" id="3.30.530.20">
    <property type="match status" value="1"/>
</dbReference>
<evidence type="ECO:0000313" key="4">
    <source>
        <dbReference type="EMBL" id="RAP75097.1"/>
    </source>
</evidence>
<keyword evidence="5" id="KW-1185">Reference proteome</keyword>
<sequence>MSISWRNISTGKNESRRGNLMKPTEELDHPALARMDGEWVLILQRTLEHPIENVWAALTESEQLPAWGPFAVDRDLTSTGPVALSHVNHAEENESRQGEVLTVQAPHLLIFKWGSDILRWELSSNEGKTVLILRHRFTDYAMASSMAAGWTLCLKGLTGILEGRQMPSMAGSNAYLYGWQELNDKYKILFEASNATTDKMN</sequence>
<evidence type="ECO:0000313" key="5">
    <source>
        <dbReference type="Proteomes" id="UP000249260"/>
    </source>
</evidence>
<evidence type="ECO:0000259" key="3">
    <source>
        <dbReference type="Pfam" id="PF08327"/>
    </source>
</evidence>
<feature type="compositionally biased region" description="Basic and acidic residues" evidence="2">
    <location>
        <begin position="13"/>
        <end position="24"/>
    </location>
</feature>
<comment type="caution">
    <text evidence="4">The sequence shown here is derived from an EMBL/GenBank/DDBJ whole genome shotgun (WGS) entry which is preliminary data.</text>
</comment>
<dbReference type="AlphaFoldDB" id="A0A328TX87"/>
<dbReference type="OrthoDB" id="9803476at2"/>
<dbReference type="InterPro" id="IPR013538">
    <property type="entry name" value="ASHA1/2-like_C"/>
</dbReference>
<feature type="domain" description="Activator of Hsp90 ATPase homologue 1/2-like C-terminal" evidence="3">
    <location>
        <begin position="49"/>
        <end position="162"/>
    </location>
</feature>
<name>A0A328TX87_9BACL</name>
<gene>
    <name evidence="4" type="ORF">DL346_17065</name>
</gene>
<evidence type="ECO:0000256" key="2">
    <source>
        <dbReference type="SAM" id="MobiDB-lite"/>
    </source>
</evidence>
<comment type="similarity">
    <text evidence="1">Belongs to the AHA1 family.</text>
</comment>
<accession>A0A328TX87</accession>
<dbReference type="SUPFAM" id="SSF55961">
    <property type="entry name" value="Bet v1-like"/>
    <property type="match status" value="1"/>
</dbReference>
<organism evidence="4 5">
    <name type="scientific">Paenibacillus montanisoli</name>
    <dbReference type="NCBI Taxonomy" id="2081970"/>
    <lineage>
        <taxon>Bacteria</taxon>
        <taxon>Bacillati</taxon>
        <taxon>Bacillota</taxon>
        <taxon>Bacilli</taxon>
        <taxon>Bacillales</taxon>
        <taxon>Paenibacillaceae</taxon>
        <taxon>Paenibacillus</taxon>
    </lineage>
</organism>
<protein>
    <submittedName>
        <fullName evidence="4">ATPase</fullName>
    </submittedName>
</protein>
<reference evidence="4 5" key="1">
    <citation type="submission" date="2018-06" db="EMBL/GenBank/DDBJ databases">
        <title>Paenibacillus montanisoli sp. nov., isolated from mountain area soil.</title>
        <authorList>
            <person name="Wu M."/>
        </authorList>
    </citation>
    <scope>NUCLEOTIDE SEQUENCE [LARGE SCALE GENOMIC DNA]</scope>
    <source>
        <strain evidence="4 5">RA17</strain>
    </source>
</reference>
<dbReference type="Proteomes" id="UP000249260">
    <property type="component" value="Unassembled WGS sequence"/>
</dbReference>
<dbReference type="InterPro" id="IPR023393">
    <property type="entry name" value="START-like_dom_sf"/>
</dbReference>
<dbReference type="Pfam" id="PF08327">
    <property type="entry name" value="AHSA1"/>
    <property type="match status" value="1"/>
</dbReference>